<dbReference type="AlphaFoldDB" id="A0A0V8HPX1"/>
<feature type="domain" description="GmrSD restriction endonucleases C-terminal" evidence="2">
    <location>
        <begin position="413"/>
        <end position="547"/>
    </location>
</feature>
<dbReference type="OrthoDB" id="9798761at2"/>
<organism evidence="4 5">
    <name type="scientific">[Bacillus] enclensis</name>
    <dbReference type="NCBI Taxonomy" id="1402860"/>
    <lineage>
        <taxon>Bacteria</taxon>
        <taxon>Bacillati</taxon>
        <taxon>Bacillota</taxon>
        <taxon>Bacilli</taxon>
        <taxon>Bacillales</taxon>
        <taxon>Bacillaceae</taxon>
        <taxon>Rossellomorea</taxon>
    </lineage>
</organism>
<dbReference type="InterPro" id="IPR004919">
    <property type="entry name" value="GmrSD_N"/>
</dbReference>
<evidence type="ECO:0000313" key="4">
    <source>
        <dbReference type="EMBL" id="SCB77246.1"/>
    </source>
</evidence>
<dbReference type="Pfam" id="PF07510">
    <property type="entry name" value="GmrSD_C"/>
    <property type="match status" value="1"/>
</dbReference>
<evidence type="ECO:0000259" key="3">
    <source>
        <dbReference type="Pfam" id="PF18899"/>
    </source>
</evidence>
<dbReference type="PANTHER" id="PTHR35149">
    <property type="entry name" value="SLL5132 PROTEIN"/>
    <property type="match status" value="1"/>
</dbReference>
<dbReference type="EMBL" id="FMAU01000001">
    <property type="protein sequence ID" value="SCB77246.1"/>
    <property type="molecule type" value="Genomic_DNA"/>
</dbReference>
<dbReference type="InterPro" id="IPR043714">
    <property type="entry name" value="DUF5655"/>
</dbReference>
<keyword evidence="5" id="KW-1185">Reference proteome</keyword>
<gene>
    <name evidence="4" type="ORF">GA0061094_0406</name>
</gene>
<accession>A0A0V8HPX1</accession>
<reference evidence="5" key="1">
    <citation type="submission" date="2016-08" db="EMBL/GenBank/DDBJ databases">
        <authorList>
            <person name="Varghese N."/>
            <person name="Submissions Spin"/>
        </authorList>
    </citation>
    <scope>NUCLEOTIDE SEQUENCE [LARGE SCALE GENOMIC DNA]</scope>
    <source>
        <strain evidence="5">SGD-1123</strain>
    </source>
</reference>
<feature type="domain" description="GmrSD restriction endonucleases N-terminal" evidence="1">
    <location>
        <begin position="10"/>
        <end position="222"/>
    </location>
</feature>
<feature type="domain" description="DUF5655" evidence="3">
    <location>
        <begin position="589"/>
        <end position="689"/>
    </location>
</feature>
<dbReference type="PANTHER" id="PTHR35149:SF2">
    <property type="entry name" value="DUF262 DOMAIN-CONTAINING PROTEIN"/>
    <property type="match status" value="1"/>
</dbReference>
<dbReference type="RefSeq" id="WP_058297303.1">
    <property type="nucleotide sequence ID" value="NZ_FMAU01000001.1"/>
</dbReference>
<evidence type="ECO:0000259" key="1">
    <source>
        <dbReference type="Pfam" id="PF03235"/>
    </source>
</evidence>
<evidence type="ECO:0000313" key="5">
    <source>
        <dbReference type="Proteomes" id="UP000181997"/>
    </source>
</evidence>
<dbReference type="Proteomes" id="UP000181997">
    <property type="component" value="Unassembled WGS sequence"/>
</dbReference>
<proteinExistence type="predicted"/>
<dbReference type="InterPro" id="IPR011089">
    <property type="entry name" value="GmrSD_C"/>
</dbReference>
<sequence>MKASETNFLKFLQGPKQFIIPIYQRKYSWTLEQCRQLWNDIIRASNDDEIKGHFVGSVVYIEKGLYQISAVPQLLVIDGQQRMTTLTLLLLALGKAIKSNEEIHEITSKKIKNRYLVNNDEEDDLYHKMLLTKSDKETLLSLIEDRDLPDEYSTRVFENFRFFIDQIYKSGINLNKLYHGINKLIVVDISLDRDHDNPQLIFESLNSTGLELSQADLIRNYVLMKLEPKEQELLYKNYWYPMEKGFGNYNESSIFDRFMRDYLTLKTGRIPNIKKVYSEFKEYASRQNDSTIEDILRDIYKYSKYFVRLAFQTERDQEINDILKDINSLKVDVSYPFLLEVYDDYNNQILTKDNFLSILKLVESYVFRRAICGIPTNSLNKTFSTLSKELDNDKYVESMQAAFILKDSYKRFPDNDEFTRELKVKDIYNFRNRNYILRKLENENRKEIVNIEAYTIEHIMPQNKNLSDEWREQLGEDWENIQKKYLHTLGNLTLTRYNSELSDRPFIIKRDIEGGFADSPLRLNKGLGQLEEWNEEEIIKRGKRLVEKAISIWGYPELSNQELAAYKKKPHEKDNVTYTINDYSELTGEILELFEELRKRICNLDTSVREEYKKLYIAYKITTNFVDIVPQKSRLRLSLNMAFDEIHDPKGLCRDVTNLGRWGNGDVELGASSFNDIDDAMDLIKQSFEKHREERE</sequence>
<evidence type="ECO:0000259" key="2">
    <source>
        <dbReference type="Pfam" id="PF07510"/>
    </source>
</evidence>
<name>A0A0V8HPX1_9BACI</name>
<dbReference type="Pfam" id="PF03235">
    <property type="entry name" value="GmrSD_N"/>
    <property type="match status" value="1"/>
</dbReference>
<protein>
    <submittedName>
        <fullName evidence="4">Predicted transport protein</fullName>
    </submittedName>
</protein>
<dbReference type="Pfam" id="PF18899">
    <property type="entry name" value="DUF5655"/>
    <property type="match status" value="1"/>
</dbReference>